<evidence type="ECO:0000313" key="7">
    <source>
        <dbReference type="EMBL" id="KOO25088.1"/>
    </source>
</evidence>
<sequence length="125" mass="13564">MASPAFEAGRPPEAAVEMSRLLDRALRMSQAIDVESLCVVASKHVWSVRTDVTVIDDRGNLTDAATFAALVALRHLRLPPVSPSRSDRKKKRKKRATTAAATMGDDDDEEETVTVRSVFDPGTAS</sequence>
<dbReference type="OrthoDB" id="10264038at2759"/>
<keyword evidence="4" id="KW-0963">Cytoplasm</keyword>
<gene>
    <name evidence="7" type="ORF">Ctob_002419</name>
</gene>
<dbReference type="InterPro" id="IPR050590">
    <property type="entry name" value="Exosome_comp_Rrp42_subfam"/>
</dbReference>
<comment type="subcellular location">
    <subcellularLocation>
        <location evidence="2">Cytoplasm</location>
    </subcellularLocation>
    <subcellularLocation>
        <location evidence="1">Nucleus</location>
    </subcellularLocation>
</comment>
<dbReference type="GO" id="GO:0071035">
    <property type="term" value="P:nuclear polyadenylation-dependent rRNA catabolic process"/>
    <property type="evidence" value="ECO:0007669"/>
    <property type="project" value="TreeGrafter"/>
</dbReference>
<feature type="domain" description="Exoribonuclease phosphorolytic" evidence="6">
    <location>
        <begin position="1"/>
        <end position="79"/>
    </location>
</feature>
<proteinExistence type="inferred from homology"/>
<organism evidence="7 8">
    <name type="scientific">Chrysochromulina tobinii</name>
    <dbReference type="NCBI Taxonomy" id="1460289"/>
    <lineage>
        <taxon>Eukaryota</taxon>
        <taxon>Haptista</taxon>
        <taxon>Haptophyta</taxon>
        <taxon>Prymnesiophyceae</taxon>
        <taxon>Prymnesiales</taxon>
        <taxon>Chrysochromulinaceae</taxon>
        <taxon>Chrysochromulina</taxon>
    </lineage>
</organism>
<dbReference type="GO" id="GO:0000177">
    <property type="term" value="C:cytoplasmic exosome (RNase complex)"/>
    <property type="evidence" value="ECO:0007669"/>
    <property type="project" value="TreeGrafter"/>
</dbReference>
<dbReference type="Gene3D" id="3.30.230.70">
    <property type="entry name" value="GHMP Kinase, N-terminal domain"/>
    <property type="match status" value="1"/>
</dbReference>
<dbReference type="GO" id="GO:0035925">
    <property type="term" value="F:mRNA 3'-UTR AU-rich region binding"/>
    <property type="evidence" value="ECO:0007669"/>
    <property type="project" value="TreeGrafter"/>
</dbReference>
<keyword evidence="8" id="KW-1185">Reference proteome</keyword>
<dbReference type="GO" id="GO:0034473">
    <property type="term" value="P:U1 snRNA 3'-end processing"/>
    <property type="evidence" value="ECO:0007669"/>
    <property type="project" value="TreeGrafter"/>
</dbReference>
<evidence type="ECO:0000256" key="2">
    <source>
        <dbReference type="ARBA" id="ARBA00004496"/>
    </source>
</evidence>
<protein>
    <submittedName>
        <fullName evidence="7">Exosome complex component rrp45-like protein</fullName>
    </submittedName>
</protein>
<feature type="compositionally biased region" description="Basic residues" evidence="5">
    <location>
        <begin position="87"/>
        <end position="96"/>
    </location>
</feature>
<dbReference type="PANTHER" id="PTHR11097:SF14">
    <property type="entry name" value="EXOSOME COMPLEX COMPONENT RRP45"/>
    <property type="match status" value="1"/>
</dbReference>
<dbReference type="Pfam" id="PF01138">
    <property type="entry name" value="RNase_PH"/>
    <property type="match status" value="1"/>
</dbReference>
<evidence type="ECO:0000313" key="8">
    <source>
        <dbReference type="Proteomes" id="UP000037460"/>
    </source>
</evidence>
<dbReference type="GO" id="GO:0000467">
    <property type="term" value="P:exonucleolytic trimming to generate mature 3'-end of 5.8S rRNA from tricistronic rRNA transcript (SSU-rRNA, 5.8S rRNA, LSU-rRNA)"/>
    <property type="evidence" value="ECO:0007669"/>
    <property type="project" value="TreeGrafter"/>
</dbReference>
<accession>A0A0M0JFT2</accession>
<dbReference type="PANTHER" id="PTHR11097">
    <property type="entry name" value="EXOSOME COMPLEX EXONUCLEASE RIBOSOMAL RNA PROCESSING PROTEIN"/>
    <property type="match status" value="1"/>
</dbReference>
<feature type="region of interest" description="Disordered" evidence="5">
    <location>
        <begin position="79"/>
        <end position="125"/>
    </location>
</feature>
<evidence type="ECO:0000256" key="4">
    <source>
        <dbReference type="ARBA" id="ARBA00022490"/>
    </source>
</evidence>
<dbReference type="GO" id="GO:0034475">
    <property type="term" value="P:U4 snRNA 3'-end processing"/>
    <property type="evidence" value="ECO:0007669"/>
    <property type="project" value="TreeGrafter"/>
</dbReference>
<dbReference type="GO" id="GO:0071028">
    <property type="term" value="P:nuclear mRNA surveillance"/>
    <property type="evidence" value="ECO:0007669"/>
    <property type="project" value="TreeGrafter"/>
</dbReference>
<dbReference type="EMBL" id="JWZX01003019">
    <property type="protein sequence ID" value="KOO25088.1"/>
    <property type="molecule type" value="Genomic_DNA"/>
</dbReference>
<evidence type="ECO:0000256" key="1">
    <source>
        <dbReference type="ARBA" id="ARBA00004123"/>
    </source>
</evidence>
<evidence type="ECO:0000256" key="3">
    <source>
        <dbReference type="ARBA" id="ARBA00006678"/>
    </source>
</evidence>
<dbReference type="InterPro" id="IPR027408">
    <property type="entry name" value="PNPase/RNase_PH_dom_sf"/>
</dbReference>
<comment type="caution">
    <text evidence="7">The sequence shown here is derived from an EMBL/GenBank/DDBJ whole genome shotgun (WGS) entry which is preliminary data.</text>
</comment>
<dbReference type="GO" id="GO:0016075">
    <property type="term" value="P:rRNA catabolic process"/>
    <property type="evidence" value="ECO:0007669"/>
    <property type="project" value="TreeGrafter"/>
</dbReference>
<dbReference type="GO" id="GO:0071038">
    <property type="term" value="P:TRAMP-dependent tRNA surveillance pathway"/>
    <property type="evidence" value="ECO:0007669"/>
    <property type="project" value="TreeGrafter"/>
</dbReference>
<dbReference type="SUPFAM" id="SSF54211">
    <property type="entry name" value="Ribosomal protein S5 domain 2-like"/>
    <property type="match status" value="1"/>
</dbReference>
<evidence type="ECO:0000259" key="6">
    <source>
        <dbReference type="Pfam" id="PF01138"/>
    </source>
</evidence>
<dbReference type="GO" id="GO:0000176">
    <property type="term" value="C:nuclear exosome (RNase complex)"/>
    <property type="evidence" value="ECO:0007669"/>
    <property type="project" value="TreeGrafter"/>
</dbReference>
<evidence type="ECO:0000256" key="5">
    <source>
        <dbReference type="SAM" id="MobiDB-lite"/>
    </source>
</evidence>
<dbReference type="InterPro" id="IPR001247">
    <property type="entry name" value="ExoRNase_PH_dom1"/>
</dbReference>
<comment type="similarity">
    <text evidence="3">Belongs to the RNase PH family.</text>
</comment>
<dbReference type="AlphaFoldDB" id="A0A0M0JFT2"/>
<dbReference type="GO" id="GO:0034476">
    <property type="term" value="P:U5 snRNA 3'-end processing"/>
    <property type="evidence" value="ECO:0007669"/>
    <property type="project" value="TreeGrafter"/>
</dbReference>
<dbReference type="Proteomes" id="UP000037460">
    <property type="component" value="Unassembled WGS sequence"/>
</dbReference>
<name>A0A0M0JFT2_9EUKA</name>
<dbReference type="InterPro" id="IPR020568">
    <property type="entry name" value="Ribosomal_Su5_D2-typ_SF"/>
</dbReference>
<reference evidence="8" key="1">
    <citation type="journal article" date="2015" name="PLoS Genet.">
        <title>Genome Sequence and Transcriptome Analyses of Chrysochromulina tobin: Metabolic Tools for Enhanced Algal Fitness in the Prominent Order Prymnesiales (Haptophyceae).</title>
        <authorList>
            <person name="Hovde B.T."/>
            <person name="Deodato C.R."/>
            <person name="Hunsperger H.M."/>
            <person name="Ryken S.A."/>
            <person name="Yost W."/>
            <person name="Jha R.K."/>
            <person name="Patterson J."/>
            <person name="Monnat R.J. Jr."/>
            <person name="Barlow S.B."/>
            <person name="Starkenburg S.R."/>
            <person name="Cattolico R.A."/>
        </authorList>
    </citation>
    <scope>NUCLEOTIDE SEQUENCE</scope>
    <source>
        <strain evidence="8">CCMP291</strain>
    </source>
</reference>